<protein>
    <submittedName>
        <fullName evidence="1">Uncharacterized protein</fullName>
    </submittedName>
</protein>
<sequence length="155" mass="17670">MQGVHWQMFLSIAAYNFSGGVDLFKSCKHIIVNKIAWLSIILYTVITFSAFALTSSYAKEKVILKMGDDPVWASSNPEHPGFLLEIVLEMTKYLNLEPVKDFLPWRRAQFETITADDGVVIFPLARTEARENKYKWLCKLFDIPVAFITTEGGML</sequence>
<dbReference type="AlphaFoldDB" id="A0A9Q6LSN5"/>
<keyword evidence="2" id="KW-1185">Reference proteome</keyword>
<evidence type="ECO:0000313" key="1">
    <source>
        <dbReference type="EMBL" id="QGO06155.1"/>
    </source>
</evidence>
<dbReference type="RefSeq" id="WP_052104776.1">
    <property type="nucleotide sequence ID" value="NZ_CP012413.1"/>
</dbReference>
<evidence type="ECO:0000313" key="2">
    <source>
        <dbReference type="Proteomes" id="UP000422232"/>
    </source>
</evidence>
<dbReference type="EMBL" id="CP038908">
    <property type="protein sequence ID" value="QGO06155.1"/>
    <property type="molecule type" value="Genomic_DNA"/>
</dbReference>
<proteinExistence type="predicted"/>
<dbReference type="Proteomes" id="UP000422232">
    <property type="component" value="Chromosome"/>
</dbReference>
<reference evidence="1 2" key="1">
    <citation type="submission" date="2019-04" db="EMBL/GenBank/DDBJ databases">
        <title>Complete genome sequencing of Piscirickettsia salmonis strain Psal-009.</title>
        <authorList>
            <person name="Schober I."/>
            <person name="Bunk B."/>
            <person name="Sproer C."/>
            <person name="Carril G.P."/>
            <person name="Riedel T."/>
            <person name="Flores-Herrera P.A."/>
            <person name="Nourdin-Galindo G."/>
            <person name="Marshall S.H."/>
            <person name="Overmann J."/>
        </authorList>
    </citation>
    <scope>NUCLEOTIDE SEQUENCE [LARGE SCALE GENOMIC DNA]</scope>
    <source>
        <strain evidence="1 2">Psal-009</strain>
    </source>
</reference>
<gene>
    <name evidence="1" type="ORF">Psal009_02060</name>
</gene>
<name>A0A9Q6LSN5_PISSA</name>
<accession>A0A9Q6LSN5</accession>
<organism evidence="1 2">
    <name type="scientific">Piscirickettsia salmonis</name>
    <dbReference type="NCBI Taxonomy" id="1238"/>
    <lineage>
        <taxon>Bacteria</taxon>
        <taxon>Pseudomonadati</taxon>
        <taxon>Pseudomonadota</taxon>
        <taxon>Gammaproteobacteria</taxon>
        <taxon>Thiotrichales</taxon>
        <taxon>Piscirickettsiaceae</taxon>
        <taxon>Piscirickettsia</taxon>
    </lineage>
</organism>